<proteinExistence type="predicted"/>
<dbReference type="Proteomes" id="UP000053424">
    <property type="component" value="Unassembled WGS sequence"/>
</dbReference>
<protein>
    <submittedName>
        <fullName evidence="2">Uncharacterized protein</fullName>
    </submittedName>
</protein>
<reference evidence="2 3" key="1">
    <citation type="submission" date="2014-04" db="EMBL/GenBank/DDBJ databases">
        <authorList>
            <consortium name="DOE Joint Genome Institute"/>
            <person name="Kuo A."/>
            <person name="Gay G."/>
            <person name="Dore J."/>
            <person name="Kohler A."/>
            <person name="Nagy L.G."/>
            <person name="Floudas D."/>
            <person name="Copeland A."/>
            <person name="Barry K.W."/>
            <person name="Cichocki N."/>
            <person name="Veneault-Fourrey C."/>
            <person name="LaButti K."/>
            <person name="Lindquist E.A."/>
            <person name="Lipzen A."/>
            <person name="Lundell T."/>
            <person name="Morin E."/>
            <person name="Murat C."/>
            <person name="Sun H."/>
            <person name="Tunlid A."/>
            <person name="Henrissat B."/>
            <person name="Grigoriev I.V."/>
            <person name="Hibbett D.S."/>
            <person name="Martin F."/>
            <person name="Nordberg H.P."/>
            <person name="Cantor M.N."/>
            <person name="Hua S.X."/>
        </authorList>
    </citation>
    <scope>NUCLEOTIDE SEQUENCE [LARGE SCALE GENOMIC DNA]</scope>
    <source>
        <strain evidence="3">h7</strain>
    </source>
</reference>
<gene>
    <name evidence="2" type="ORF">M413DRAFT_14385</name>
</gene>
<dbReference type="AlphaFoldDB" id="A0A0C3BG61"/>
<dbReference type="STRING" id="686832.A0A0C3BG61"/>
<evidence type="ECO:0000313" key="3">
    <source>
        <dbReference type="Proteomes" id="UP000053424"/>
    </source>
</evidence>
<accession>A0A0C3BG61</accession>
<feature type="region of interest" description="Disordered" evidence="1">
    <location>
        <begin position="87"/>
        <end position="106"/>
    </location>
</feature>
<reference evidence="3" key="2">
    <citation type="submission" date="2015-01" db="EMBL/GenBank/DDBJ databases">
        <title>Evolutionary Origins and Diversification of the Mycorrhizal Mutualists.</title>
        <authorList>
            <consortium name="DOE Joint Genome Institute"/>
            <consortium name="Mycorrhizal Genomics Consortium"/>
            <person name="Kohler A."/>
            <person name="Kuo A."/>
            <person name="Nagy L.G."/>
            <person name="Floudas D."/>
            <person name="Copeland A."/>
            <person name="Barry K.W."/>
            <person name="Cichocki N."/>
            <person name="Veneault-Fourrey C."/>
            <person name="LaButti K."/>
            <person name="Lindquist E.A."/>
            <person name="Lipzen A."/>
            <person name="Lundell T."/>
            <person name="Morin E."/>
            <person name="Murat C."/>
            <person name="Riley R."/>
            <person name="Ohm R."/>
            <person name="Sun H."/>
            <person name="Tunlid A."/>
            <person name="Henrissat B."/>
            <person name="Grigoriev I.V."/>
            <person name="Hibbett D.S."/>
            <person name="Martin F."/>
        </authorList>
    </citation>
    <scope>NUCLEOTIDE SEQUENCE [LARGE SCALE GENOMIC DNA]</scope>
    <source>
        <strain evidence="3">h7</strain>
    </source>
</reference>
<name>A0A0C3BG61_HEBCY</name>
<evidence type="ECO:0000256" key="1">
    <source>
        <dbReference type="SAM" id="MobiDB-lite"/>
    </source>
</evidence>
<organism evidence="2 3">
    <name type="scientific">Hebeloma cylindrosporum</name>
    <dbReference type="NCBI Taxonomy" id="76867"/>
    <lineage>
        <taxon>Eukaryota</taxon>
        <taxon>Fungi</taxon>
        <taxon>Dikarya</taxon>
        <taxon>Basidiomycota</taxon>
        <taxon>Agaricomycotina</taxon>
        <taxon>Agaricomycetes</taxon>
        <taxon>Agaricomycetidae</taxon>
        <taxon>Agaricales</taxon>
        <taxon>Agaricineae</taxon>
        <taxon>Hymenogastraceae</taxon>
        <taxon>Hebeloma</taxon>
    </lineage>
</organism>
<dbReference type="EMBL" id="KN831815">
    <property type="protein sequence ID" value="KIM35715.1"/>
    <property type="molecule type" value="Genomic_DNA"/>
</dbReference>
<dbReference type="HOGENOM" id="CLU_2223595_0_0_1"/>
<sequence>MSKDPRHENSSQREILHKAWEVQFHGVPTILNEVDVDRECLESLEEEMFENTDRTGASRNINRQWGLDAGHHQDGWNPYVGMSLSGYSKGPNSCASPKTQTKTAAS</sequence>
<dbReference type="OrthoDB" id="2621411at2759"/>
<keyword evidence="3" id="KW-1185">Reference proteome</keyword>
<evidence type="ECO:0000313" key="2">
    <source>
        <dbReference type="EMBL" id="KIM35715.1"/>
    </source>
</evidence>
<feature type="compositionally biased region" description="Polar residues" evidence="1">
    <location>
        <begin position="90"/>
        <end position="106"/>
    </location>
</feature>